<dbReference type="EMBL" id="JGZP01000010">
    <property type="protein sequence ID" value="KFI97994.1"/>
    <property type="molecule type" value="Genomic_DNA"/>
</dbReference>
<accession>A0A087DR44</accession>
<dbReference type="OrthoDB" id="9813552at2"/>
<dbReference type="InterPro" id="IPR011608">
    <property type="entry name" value="PRD"/>
</dbReference>
<dbReference type="PANTHER" id="PTHR30185:SF15">
    <property type="entry name" value="CRYPTIC BETA-GLUCOSIDE BGL OPERON ANTITERMINATOR"/>
    <property type="match status" value="1"/>
</dbReference>
<gene>
    <name evidence="3" type="ORF">BSTEL_0754</name>
</gene>
<reference evidence="3 4" key="1">
    <citation type="submission" date="2014-03" db="EMBL/GenBank/DDBJ databases">
        <title>Genomics of Bifidobacteria.</title>
        <authorList>
            <person name="Ventura M."/>
            <person name="Milani C."/>
            <person name="Lugli G.A."/>
        </authorList>
    </citation>
    <scope>NUCLEOTIDE SEQUENCE [LARGE SCALE GENOMIC DNA]</scope>
    <source>
        <strain evidence="3 4">DSM 23968</strain>
    </source>
</reference>
<dbReference type="AlphaFoldDB" id="A0A087DR44"/>
<feature type="domain" description="PRD" evidence="2">
    <location>
        <begin position="64"/>
        <end position="170"/>
    </location>
</feature>
<dbReference type="SMART" id="SM01061">
    <property type="entry name" value="CAT_RBD"/>
    <property type="match status" value="1"/>
</dbReference>
<keyword evidence="1" id="KW-0677">Repeat</keyword>
<dbReference type="InterPro" id="IPR036650">
    <property type="entry name" value="CAT_RNA-bd_dom_sf"/>
</dbReference>
<evidence type="ECO:0000256" key="1">
    <source>
        <dbReference type="ARBA" id="ARBA00022737"/>
    </source>
</evidence>
<name>A0A087DR44_9BIFI</name>
<dbReference type="Proteomes" id="UP000029004">
    <property type="component" value="Unassembled WGS sequence"/>
</dbReference>
<dbReference type="Pfam" id="PF03123">
    <property type="entry name" value="CAT_RBD"/>
    <property type="match status" value="1"/>
</dbReference>
<dbReference type="STRING" id="762211.BSTEL_0754"/>
<evidence type="ECO:0000313" key="4">
    <source>
        <dbReference type="Proteomes" id="UP000029004"/>
    </source>
</evidence>
<dbReference type="GO" id="GO:0006355">
    <property type="term" value="P:regulation of DNA-templated transcription"/>
    <property type="evidence" value="ECO:0007669"/>
    <property type="project" value="InterPro"/>
</dbReference>
<sequence>MEILRVFNNNVVLAKDRGREVILTGRGLGFKAKPGMKVDRTKVARVFVPADGRDPDHMAQLLGDIPPEIIKLVSETMDEIGMGEEAAQNPTLVMALADHVCGALRRVKNGIPSIPYPLTEEVQSLYEREYEQGQELLHALNRRLNNALSSSEGVAFALHLVNAGFATGDLSSTYTMTGVIQQLLAVIESAYGITLDEHSVNVGRFITHLRYLFVRIHQHEQLEREPEAIVESIAQSYPEASQCAGRIAELIELRLDTTLTKDEIAYLTLHVARVTAA</sequence>
<dbReference type="PANTHER" id="PTHR30185">
    <property type="entry name" value="CRYPTIC BETA-GLUCOSIDE BGL OPERON ANTITERMINATOR"/>
    <property type="match status" value="1"/>
</dbReference>
<dbReference type="GO" id="GO:0003723">
    <property type="term" value="F:RNA binding"/>
    <property type="evidence" value="ECO:0007669"/>
    <property type="project" value="InterPro"/>
</dbReference>
<organism evidence="3 4">
    <name type="scientific">Bifidobacterium stellenboschense</name>
    <dbReference type="NCBI Taxonomy" id="762211"/>
    <lineage>
        <taxon>Bacteria</taxon>
        <taxon>Bacillati</taxon>
        <taxon>Actinomycetota</taxon>
        <taxon>Actinomycetes</taxon>
        <taxon>Bifidobacteriales</taxon>
        <taxon>Bifidobacteriaceae</taxon>
        <taxon>Bifidobacterium</taxon>
    </lineage>
</organism>
<dbReference type="PROSITE" id="PS51372">
    <property type="entry name" value="PRD_2"/>
    <property type="match status" value="2"/>
</dbReference>
<comment type="caution">
    <text evidence="3">The sequence shown here is derived from an EMBL/GenBank/DDBJ whole genome shotgun (WGS) entry which is preliminary data.</text>
</comment>
<dbReference type="Gene3D" id="1.10.1790.10">
    <property type="entry name" value="PRD domain"/>
    <property type="match status" value="2"/>
</dbReference>
<dbReference type="InterPro" id="IPR050661">
    <property type="entry name" value="BglG_antiterminators"/>
</dbReference>
<dbReference type="SUPFAM" id="SSF63520">
    <property type="entry name" value="PTS-regulatory domain, PRD"/>
    <property type="match status" value="2"/>
</dbReference>
<feature type="domain" description="PRD" evidence="2">
    <location>
        <begin position="171"/>
        <end position="277"/>
    </location>
</feature>
<dbReference type="Gene3D" id="2.30.24.10">
    <property type="entry name" value="CAT RNA-binding domain"/>
    <property type="match status" value="1"/>
</dbReference>
<dbReference type="Pfam" id="PF00874">
    <property type="entry name" value="PRD"/>
    <property type="match status" value="2"/>
</dbReference>
<dbReference type="eggNOG" id="COG3711">
    <property type="taxonomic scope" value="Bacteria"/>
</dbReference>
<evidence type="ECO:0000313" key="3">
    <source>
        <dbReference type="EMBL" id="KFI97994.1"/>
    </source>
</evidence>
<proteinExistence type="predicted"/>
<protein>
    <submittedName>
        <fullName evidence="3">Transcription antiterminator, BglG family</fullName>
    </submittedName>
</protein>
<dbReference type="RefSeq" id="WP_034527243.1">
    <property type="nucleotide sequence ID" value="NZ_JGZP01000010.1"/>
</dbReference>
<dbReference type="InterPro" id="IPR036634">
    <property type="entry name" value="PRD_sf"/>
</dbReference>
<evidence type="ECO:0000259" key="2">
    <source>
        <dbReference type="PROSITE" id="PS51372"/>
    </source>
</evidence>
<dbReference type="InterPro" id="IPR004341">
    <property type="entry name" value="CAT_RNA-bd_dom"/>
</dbReference>
<dbReference type="SUPFAM" id="SSF50151">
    <property type="entry name" value="SacY-like RNA-binding domain"/>
    <property type="match status" value="1"/>
</dbReference>
<keyword evidence="4" id="KW-1185">Reference proteome</keyword>